<evidence type="ECO:0000313" key="3">
    <source>
        <dbReference type="EMBL" id="QDR73565.1"/>
    </source>
</evidence>
<organism evidence="3 4">
    <name type="scientific">Limosilactobacillus reuteri</name>
    <name type="common">Lactobacillus reuteri</name>
    <dbReference type="NCBI Taxonomy" id="1598"/>
    <lineage>
        <taxon>Bacteria</taxon>
        <taxon>Bacillati</taxon>
        <taxon>Bacillota</taxon>
        <taxon>Bacilli</taxon>
        <taxon>Lactobacillales</taxon>
        <taxon>Lactobacillaceae</taxon>
        <taxon>Limosilactobacillus</taxon>
    </lineage>
</organism>
<feature type="domain" description="Actin homologue MreB-like C-terminal" evidence="2">
    <location>
        <begin position="249"/>
        <end position="363"/>
    </location>
</feature>
<gene>
    <name evidence="3" type="ORF">FOD75_10725</name>
</gene>
<evidence type="ECO:0000259" key="2">
    <source>
        <dbReference type="Pfam" id="PF21522"/>
    </source>
</evidence>
<dbReference type="InterPro" id="IPR049067">
    <property type="entry name" value="MreB-like_C"/>
</dbReference>
<keyword evidence="3" id="KW-0614">Plasmid</keyword>
<sequence length="408" mass="45070">MVEENNFVFAVEHDGGNGFTKERVDGKRVIFPSLISKVRPGEEPTAISVDNIQDVKTVLNNYENNMFVSVQSPSLYGNSDRIFVGGLAASAGSKPFGFNVNSAEGKSQSDISLLCLFSSIAYRALSELFTKSGKVPTNIEVEIPKMTTALPINEFKRKGVKENFMSRFTKNDHVVIVNNFTEPVTVRIKFDQVDVQPEGVIGLFGLIGSVKEGKPVYRNDDIFSDFKKENNLDSFNGETVRVIGNVICIDAGDGTIDISVTNGNMPVPKVNSSINAGIGNVIEAANQALTEQYPQYSQMDRQSFLNIALHGSDKESKYFQSLMIDQMDMVQDAITEQIKSIFNRLHNQVGLIVICGGGASALKLSYAQELRKLINELSPLKDISIFWVPEKHTQFLNLEGLEFRLASM</sequence>
<name>A0A517D885_LIMRT</name>
<evidence type="ECO:0000313" key="4">
    <source>
        <dbReference type="Proteomes" id="UP000316394"/>
    </source>
</evidence>
<dbReference type="Pfam" id="PF17989">
    <property type="entry name" value="ALP_N"/>
    <property type="match status" value="1"/>
</dbReference>
<dbReference type="CDD" id="cd24023">
    <property type="entry name" value="ASKHA_NBD_ParM_Alp7A-like"/>
    <property type="match status" value="1"/>
</dbReference>
<dbReference type="EMBL" id="CP041677">
    <property type="protein sequence ID" value="QDR73565.1"/>
    <property type="molecule type" value="Genomic_DNA"/>
</dbReference>
<dbReference type="SUPFAM" id="SSF53067">
    <property type="entry name" value="Actin-like ATPase domain"/>
    <property type="match status" value="1"/>
</dbReference>
<geneLocation type="plasmid" evidence="3 4">
    <name>unnamed</name>
</geneLocation>
<dbReference type="InterPro" id="IPR043129">
    <property type="entry name" value="ATPase_NBD"/>
</dbReference>
<feature type="domain" description="Actin-like protein N-terminal" evidence="1">
    <location>
        <begin position="14"/>
        <end position="200"/>
    </location>
</feature>
<dbReference type="Gene3D" id="3.30.420.40">
    <property type="match status" value="2"/>
</dbReference>
<proteinExistence type="predicted"/>
<reference evidence="3 4" key="1">
    <citation type="submission" date="2019-07" db="EMBL/GenBank/DDBJ databases">
        <title>Gastrointestinal microbiota of Peromyscus leucopus, the white-footed mouse.</title>
        <authorList>
            <person name="Milovic A."/>
            <person name="Bassam K."/>
            <person name="Barbour A.G."/>
        </authorList>
    </citation>
    <scope>NUCLEOTIDE SEQUENCE [LARGE SCALE GENOMIC DNA]</scope>
    <source>
        <strain evidence="3 4">LL7</strain>
        <plasmid evidence="3 4">unnamed</plasmid>
    </source>
</reference>
<protein>
    <submittedName>
        <fullName evidence="3">ParM/StbA family protein</fullName>
    </submittedName>
</protein>
<dbReference type="RefSeq" id="WP_144227807.1">
    <property type="nucleotide sequence ID" value="NZ_CP041677.1"/>
</dbReference>
<dbReference type="InterPro" id="IPR040607">
    <property type="entry name" value="ALP_N"/>
</dbReference>
<dbReference type="Proteomes" id="UP000316394">
    <property type="component" value="Plasmid unnamed"/>
</dbReference>
<dbReference type="Pfam" id="PF21522">
    <property type="entry name" value="MreB-like_C"/>
    <property type="match status" value="1"/>
</dbReference>
<evidence type="ECO:0000259" key="1">
    <source>
        <dbReference type="Pfam" id="PF17989"/>
    </source>
</evidence>
<dbReference type="AlphaFoldDB" id="A0A517D885"/>
<accession>A0A517D885</accession>